<evidence type="ECO:0000313" key="3">
    <source>
        <dbReference type="Proteomes" id="UP001418222"/>
    </source>
</evidence>
<dbReference type="AlphaFoldDB" id="A0AAP0AW31"/>
<feature type="region of interest" description="Disordered" evidence="1">
    <location>
        <begin position="438"/>
        <end position="460"/>
    </location>
</feature>
<name>A0AAP0AW31_9ASPA</name>
<dbReference type="GO" id="GO:0048578">
    <property type="term" value="P:positive regulation of long-day photoperiodism, flowering"/>
    <property type="evidence" value="ECO:0007669"/>
    <property type="project" value="InterPro"/>
</dbReference>
<dbReference type="Proteomes" id="UP001418222">
    <property type="component" value="Unassembled WGS sequence"/>
</dbReference>
<dbReference type="GO" id="GO:0005634">
    <property type="term" value="C:nucleus"/>
    <property type="evidence" value="ECO:0007669"/>
    <property type="project" value="TreeGrafter"/>
</dbReference>
<dbReference type="GO" id="GO:0045893">
    <property type="term" value="P:positive regulation of DNA-templated transcription"/>
    <property type="evidence" value="ECO:0007669"/>
    <property type="project" value="TreeGrafter"/>
</dbReference>
<dbReference type="PANTHER" id="PTHR33873:SF15">
    <property type="entry name" value="TRANSCRIPTION FACTOR VOZ2"/>
    <property type="match status" value="1"/>
</dbReference>
<feature type="compositionally biased region" description="Polar residues" evidence="1">
    <location>
        <begin position="438"/>
        <end position="451"/>
    </location>
</feature>
<keyword evidence="3" id="KW-1185">Reference proteome</keyword>
<gene>
    <name evidence="2" type="primary">VOZ1</name>
    <name evidence="2" type="ORF">KSP39_PZI022976</name>
</gene>
<accession>A0AAP0AW31</accession>
<sequence length="492" mass="55227">MVRSCSSASHRQLKEKARGRVGELQGVFADLQLARKESRAADVVFLEEHIHRVLGEWKVELSDASPAFSLIGNCAASPDLSSEVQRMLQLYEEEDGTSNLAELEQLSNSKPEIGEELEHKDEGIQNGGNFTLQEDFNATEMFPGLELPIVELDHDVQNCLEVPSHLNYRHFSLHQVLPHNAFLYLDSVQQTGLEVFAPITEFVPTACPPPSASMRPKCALWDCPRPADVSDWYHEYCSSFHASLAFNEGPPGMTPVLRPGGINLKDGPLFAALSAKTRGKNVGIPECRGAATAKSPWNAPELFDLIVLRGESLREWLFFDKPRRAFESGNRKQRSLPDYNGRGWHESRKQVMKEFGGLKRSYYMDPQPLCHYEWHLYEYEINGSDSCSLFRLELKLVHAKRAKGKVTSDSLADLQQQMRRLNSESSVDGKRLFSSRNKINQTDAADSTNNTDEGRKTSRPFQALNSMGEKLVYGSNMSFGCSVDVLDDFYGA</sequence>
<evidence type="ECO:0000256" key="1">
    <source>
        <dbReference type="SAM" id="MobiDB-lite"/>
    </source>
</evidence>
<dbReference type="EMBL" id="JBBWWQ010000020">
    <property type="protein sequence ID" value="KAK8916841.1"/>
    <property type="molecule type" value="Genomic_DNA"/>
</dbReference>
<dbReference type="GO" id="GO:0043565">
    <property type="term" value="F:sequence-specific DNA binding"/>
    <property type="evidence" value="ECO:0007669"/>
    <property type="project" value="TreeGrafter"/>
</dbReference>
<proteinExistence type="predicted"/>
<organism evidence="2 3">
    <name type="scientific">Platanthera zijinensis</name>
    <dbReference type="NCBI Taxonomy" id="2320716"/>
    <lineage>
        <taxon>Eukaryota</taxon>
        <taxon>Viridiplantae</taxon>
        <taxon>Streptophyta</taxon>
        <taxon>Embryophyta</taxon>
        <taxon>Tracheophyta</taxon>
        <taxon>Spermatophyta</taxon>
        <taxon>Magnoliopsida</taxon>
        <taxon>Liliopsida</taxon>
        <taxon>Asparagales</taxon>
        <taxon>Orchidaceae</taxon>
        <taxon>Orchidoideae</taxon>
        <taxon>Orchideae</taxon>
        <taxon>Orchidinae</taxon>
        <taxon>Platanthera</taxon>
    </lineage>
</organism>
<reference evidence="2 3" key="1">
    <citation type="journal article" date="2022" name="Nat. Plants">
        <title>Genomes of leafy and leafless Platanthera orchids illuminate the evolution of mycoheterotrophy.</title>
        <authorList>
            <person name="Li M.H."/>
            <person name="Liu K.W."/>
            <person name="Li Z."/>
            <person name="Lu H.C."/>
            <person name="Ye Q.L."/>
            <person name="Zhang D."/>
            <person name="Wang J.Y."/>
            <person name="Li Y.F."/>
            <person name="Zhong Z.M."/>
            <person name="Liu X."/>
            <person name="Yu X."/>
            <person name="Liu D.K."/>
            <person name="Tu X.D."/>
            <person name="Liu B."/>
            <person name="Hao Y."/>
            <person name="Liao X.Y."/>
            <person name="Jiang Y.T."/>
            <person name="Sun W.H."/>
            <person name="Chen J."/>
            <person name="Chen Y.Q."/>
            <person name="Ai Y."/>
            <person name="Zhai J.W."/>
            <person name="Wu S.S."/>
            <person name="Zhou Z."/>
            <person name="Hsiao Y.Y."/>
            <person name="Wu W.L."/>
            <person name="Chen Y.Y."/>
            <person name="Lin Y.F."/>
            <person name="Hsu J.L."/>
            <person name="Li C.Y."/>
            <person name="Wang Z.W."/>
            <person name="Zhao X."/>
            <person name="Zhong W.Y."/>
            <person name="Ma X.K."/>
            <person name="Ma L."/>
            <person name="Huang J."/>
            <person name="Chen G.Z."/>
            <person name="Huang M.Z."/>
            <person name="Huang L."/>
            <person name="Peng D.H."/>
            <person name="Luo Y.B."/>
            <person name="Zou S.Q."/>
            <person name="Chen S.P."/>
            <person name="Lan S."/>
            <person name="Tsai W.C."/>
            <person name="Van de Peer Y."/>
            <person name="Liu Z.J."/>
        </authorList>
    </citation>
    <scope>NUCLEOTIDE SEQUENCE [LARGE SCALE GENOMIC DNA]</scope>
    <source>
        <strain evidence="2">Lor287</strain>
    </source>
</reference>
<protein>
    <submittedName>
        <fullName evidence="2">Transcription factor VOZ1</fullName>
    </submittedName>
</protein>
<comment type="caution">
    <text evidence="2">The sequence shown here is derived from an EMBL/GenBank/DDBJ whole genome shotgun (WGS) entry which is preliminary data.</text>
</comment>
<evidence type="ECO:0000313" key="2">
    <source>
        <dbReference type="EMBL" id="KAK8916841.1"/>
    </source>
</evidence>
<dbReference type="InterPro" id="IPR039277">
    <property type="entry name" value="VOZ1/VOZ2"/>
</dbReference>
<dbReference type="PANTHER" id="PTHR33873">
    <property type="entry name" value="TRANSCRIPTION FACTOR VOZ1"/>
    <property type="match status" value="1"/>
</dbReference>